<dbReference type="Proteomes" id="UP000831460">
    <property type="component" value="Chromosome"/>
</dbReference>
<protein>
    <submittedName>
        <fullName evidence="2">Uncharacterized protein</fullName>
    </submittedName>
</protein>
<gene>
    <name evidence="2" type="ORF">MTP09_09930</name>
</gene>
<name>A0ABY4BM91_9FLAO</name>
<accession>A0ABY4BM91</accession>
<reference evidence="2 3" key="1">
    <citation type="submission" date="2022-03" db="EMBL/GenBank/DDBJ databases">
        <title>Chryseobacterium sp. isolated from particulate matters in swine house.</title>
        <authorList>
            <person name="Won M."/>
            <person name="Kim S.-J."/>
            <person name="Kwon S.-W."/>
        </authorList>
    </citation>
    <scope>NUCLEOTIDE SEQUENCE [LARGE SCALE GENOMIC DNA]</scope>
    <source>
        <strain evidence="2 3">SC2-2</strain>
    </source>
</reference>
<dbReference type="EMBL" id="CP094532">
    <property type="protein sequence ID" value="UOE40230.1"/>
    <property type="molecule type" value="Genomic_DNA"/>
</dbReference>
<organism evidence="2 3">
    <name type="scientific">Chryseobacterium suipulveris</name>
    <dbReference type="NCBI Taxonomy" id="2929800"/>
    <lineage>
        <taxon>Bacteria</taxon>
        <taxon>Pseudomonadati</taxon>
        <taxon>Bacteroidota</taxon>
        <taxon>Flavobacteriia</taxon>
        <taxon>Flavobacteriales</taxon>
        <taxon>Weeksellaceae</taxon>
        <taxon>Chryseobacterium group</taxon>
        <taxon>Chryseobacterium</taxon>
    </lineage>
</organism>
<proteinExistence type="predicted"/>
<sequence>MLDIINGDFRIDSDLKGDGDGGIENDMFHDMAQDHIFGTGDNDGGLNAEDGEGPGPKLKPASAYDYSKEIIPGKMTDDWNYICDLIVKNSW</sequence>
<keyword evidence="3" id="KW-1185">Reference proteome</keyword>
<evidence type="ECO:0000256" key="1">
    <source>
        <dbReference type="SAM" id="MobiDB-lite"/>
    </source>
</evidence>
<dbReference type="RefSeq" id="WP_243548254.1">
    <property type="nucleotide sequence ID" value="NZ_CP094532.1"/>
</dbReference>
<feature type="region of interest" description="Disordered" evidence="1">
    <location>
        <begin position="39"/>
        <end position="60"/>
    </location>
</feature>
<evidence type="ECO:0000313" key="2">
    <source>
        <dbReference type="EMBL" id="UOE40230.1"/>
    </source>
</evidence>
<evidence type="ECO:0000313" key="3">
    <source>
        <dbReference type="Proteomes" id="UP000831460"/>
    </source>
</evidence>